<proteinExistence type="predicted"/>
<dbReference type="EMBL" id="JAMWBK010000004">
    <property type="protein sequence ID" value="KAJ8906243.1"/>
    <property type="molecule type" value="Genomic_DNA"/>
</dbReference>
<dbReference type="AlphaFoldDB" id="A0AAV8UUL8"/>
<dbReference type="GO" id="GO:0000470">
    <property type="term" value="P:maturation of LSU-rRNA"/>
    <property type="evidence" value="ECO:0007669"/>
    <property type="project" value="TreeGrafter"/>
</dbReference>
<dbReference type="FunFam" id="3.40.50.10480:FF:000002">
    <property type="entry name" value="Ribosome production factor 1"/>
    <property type="match status" value="1"/>
</dbReference>
<dbReference type="SUPFAM" id="SSF52954">
    <property type="entry name" value="Class II aaRS ABD-related"/>
    <property type="match status" value="1"/>
</dbReference>
<dbReference type="GO" id="GO:0005730">
    <property type="term" value="C:nucleolus"/>
    <property type="evidence" value="ECO:0007669"/>
    <property type="project" value="TreeGrafter"/>
</dbReference>
<accession>A0AAV8UUL8</accession>
<dbReference type="Pfam" id="PF04427">
    <property type="entry name" value="Brix"/>
    <property type="match status" value="1"/>
</dbReference>
<sequence>MKSVPRELSGIRDKVARRRVVLEEKAVKKKDRREARKSREKERERLGSEAPPKQEPRTLENTREHDETIVQRGDEAVTEAEQVDEFAGVFGGEVTPKILVTTGYRATRVTYEFLKDFVAVIPNIVYYKRGQYELKKIVKYATSKDFTDIIVVREDHKLLTGLVHCHLPDGPTAEYRLTSYLPSGRIRNRGKSTSHTPEVILNNFTTRLGRRVGRMIGALFPHNPEFRGRQAVTIHNQRDFLFFRFHRYVFSEAGERVRLQELGPRFTLKLKSLHGGTFDPAGGEFEWIQKKDMVTSRRRFVL</sequence>
<dbReference type="GO" id="GO:0030687">
    <property type="term" value="C:preribosome, large subunit precursor"/>
    <property type="evidence" value="ECO:0007669"/>
    <property type="project" value="TreeGrafter"/>
</dbReference>
<dbReference type="GO" id="GO:0042134">
    <property type="term" value="F:rRNA primary transcript binding"/>
    <property type="evidence" value="ECO:0007669"/>
    <property type="project" value="InterPro"/>
</dbReference>
<protein>
    <recommendedName>
        <fullName evidence="2">Brix domain-containing protein</fullName>
    </recommendedName>
</protein>
<dbReference type="InterPro" id="IPR044281">
    <property type="entry name" value="IMP4/RPF1"/>
</dbReference>
<comment type="caution">
    <text evidence="3">The sequence shown here is derived from an EMBL/GenBank/DDBJ whole genome shotgun (WGS) entry which is preliminary data.</text>
</comment>
<reference evidence="3 4" key="1">
    <citation type="journal article" date="2023" name="Nat. Commun.">
        <title>Origin of minicircular mitochondrial genomes in red algae.</title>
        <authorList>
            <person name="Lee Y."/>
            <person name="Cho C.H."/>
            <person name="Lee Y.M."/>
            <person name="Park S.I."/>
            <person name="Yang J.H."/>
            <person name="West J.A."/>
            <person name="Bhattacharya D."/>
            <person name="Yoon H.S."/>
        </authorList>
    </citation>
    <scope>NUCLEOTIDE SEQUENCE [LARGE SCALE GENOMIC DNA]</scope>
    <source>
        <strain evidence="3 4">CCMP1338</strain>
        <tissue evidence="3">Whole cell</tissue>
    </source>
</reference>
<evidence type="ECO:0000313" key="3">
    <source>
        <dbReference type="EMBL" id="KAJ8906243.1"/>
    </source>
</evidence>
<gene>
    <name evidence="3" type="ORF">NDN08_002737</name>
</gene>
<name>A0AAV8UUL8_9RHOD</name>
<dbReference type="PROSITE" id="PS50833">
    <property type="entry name" value="BRIX"/>
    <property type="match status" value="1"/>
</dbReference>
<feature type="region of interest" description="Disordered" evidence="1">
    <location>
        <begin position="27"/>
        <end position="67"/>
    </location>
</feature>
<dbReference type="PANTHER" id="PTHR22734">
    <property type="entry name" value="U3 SMALL NUCLEOLAR RIBONUCLEOPROTEIN PROTEIN IMP4"/>
    <property type="match status" value="1"/>
</dbReference>
<dbReference type="Gene3D" id="3.40.50.10480">
    <property type="entry name" value="Probable brix-domain ribosomal biogenesis protein"/>
    <property type="match status" value="1"/>
</dbReference>
<evidence type="ECO:0000313" key="4">
    <source>
        <dbReference type="Proteomes" id="UP001157974"/>
    </source>
</evidence>
<evidence type="ECO:0000256" key="1">
    <source>
        <dbReference type="SAM" id="MobiDB-lite"/>
    </source>
</evidence>
<feature type="domain" description="Brix" evidence="2">
    <location>
        <begin position="96"/>
        <end position="279"/>
    </location>
</feature>
<organism evidence="3 4">
    <name type="scientific">Rhodosorus marinus</name>
    <dbReference type="NCBI Taxonomy" id="101924"/>
    <lineage>
        <taxon>Eukaryota</taxon>
        <taxon>Rhodophyta</taxon>
        <taxon>Stylonematophyceae</taxon>
        <taxon>Stylonematales</taxon>
        <taxon>Stylonemataceae</taxon>
        <taxon>Rhodosorus</taxon>
    </lineage>
</organism>
<dbReference type="PANTHER" id="PTHR22734:SF3">
    <property type="entry name" value="RIBOSOME PRODUCTION FACTOR 1"/>
    <property type="match status" value="1"/>
</dbReference>
<keyword evidence="4" id="KW-1185">Reference proteome</keyword>
<dbReference type="GO" id="GO:0000460">
    <property type="term" value="P:maturation of 5.8S rRNA"/>
    <property type="evidence" value="ECO:0007669"/>
    <property type="project" value="TreeGrafter"/>
</dbReference>
<dbReference type="Proteomes" id="UP001157974">
    <property type="component" value="Unassembled WGS sequence"/>
</dbReference>
<dbReference type="InterPro" id="IPR007109">
    <property type="entry name" value="Brix"/>
</dbReference>
<dbReference type="SMART" id="SM00879">
    <property type="entry name" value="Brix"/>
    <property type="match status" value="1"/>
</dbReference>
<evidence type="ECO:0000259" key="2">
    <source>
        <dbReference type="PROSITE" id="PS50833"/>
    </source>
</evidence>